<feature type="transmembrane region" description="Helical" evidence="1">
    <location>
        <begin position="20"/>
        <end position="39"/>
    </location>
</feature>
<name>A0ABY5K6D6_9CELL</name>
<evidence type="ECO:0008006" key="4">
    <source>
        <dbReference type="Google" id="ProtNLM"/>
    </source>
</evidence>
<gene>
    <name evidence="2" type="ORF">NP075_12750</name>
</gene>
<accession>A0ABY5K6D6</accession>
<dbReference type="RefSeq" id="WP_227565548.1">
    <property type="nucleotide sequence ID" value="NZ_CP101989.1"/>
</dbReference>
<protein>
    <recommendedName>
        <fullName evidence="4">PH domain-containing protein</fullName>
    </recommendedName>
</protein>
<keyword evidence="3" id="KW-1185">Reference proteome</keyword>
<evidence type="ECO:0000313" key="2">
    <source>
        <dbReference type="EMBL" id="UUI63998.1"/>
    </source>
</evidence>
<sequence length="155" mass="16679">MVPAQGREFISEEQGRVNAAALAAIGLLVGVPLCVLTFAGPLRPASVGACVIGAVVYVACCPVRRHWIDGDRLVEQTRRHVTAMPVCDISGLDYVWVPRGDDLVELRGRHSSVVMRIMVMEESAALRGELGRRLGALPTRPSFDGRAMRALSMGA</sequence>
<organism evidence="2 3">
    <name type="scientific">Cellulomonas wangsupingiae</name>
    <dbReference type="NCBI Taxonomy" id="2968085"/>
    <lineage>
        <taxon>Bacteria</taxon>
        <taxon>Bacillati</taxon>
        <taxon>Actinomycetota</taxon>
        <taxon>Actinomycetes</taxon>
        <taxon>Micrococcales</taxon>
        <taxon>Cellulomonadaceae</taxon>
        <taxon>Cellulomonas</taxon>
    </lineage>
</organism>
<reference evidence="2 3" key="1">
    <citation type="submission" date="2022-07" db="EMBL/GenBank/DDBJ databases">
        <title>Novel species in genus cellulomonas.</title>
        <authorList>
            <person name="Ye L."/>
        </authorList>
    </citation>
    <scope>NUCLEOTIDE SEQUENCE [LARGE SCALE GENOMIC DNA]</scope>
    <source>
        <strain evidence="3">zg-Y908</strain>
    </source>
</reference>
<feature type="transmembrane region" description="Helical" evidence="1">
    <location>
        <begin position="45"/>
        <end position="63"/>
    </location>
</feature>
<evidence type="ECO:0000256" key="1">
    <source>
        <dbReference type="SAM" id="Phobius"/>
    </source>
</evidence>
<keyword evidence="1" id="KW-1133">Transmembrane helix</keyword>
<dbReference type="Proteomes" id="UP001317322">
    <property type="component" value="Chromosome"/>
</dbReference>
<keyword evidence="1" id="KW-0472">Membrane</keyword>
<proteinExistence type="predicted"/>
<evidence type="ECO:0000313" key="3">
    <source>
        <dbReference type="Proteomes" id="UP001317322"/>
    </source>
</evidence>
<dbReference type="EMBL" id="CP101989">
    <property type="protein sequence ID" value="UUI63998.1"/>
    <property type="molecule type" value="Genomic_DNA"/>
</dbReference>
<keyword evidence="1" id="KW-0812">Transmembrane</keyword>